<evidence type="ECO:0000313" key="2">
    <source>
        <dbReference type="EMBL" id="RMJ18311.1"/>
    </source>
</evidence>
<comment type="caution">
    <text evidence="2">The sequence shown here is derived from an EMBL/GenBank/DDBJ whole genome shotgun (WGS) entry which is preliminary data.</text>
</comment>
<gene>
    <name evidence="2" type="ORF">CDV36_001961</name>
</gene>
<evidence type="ECO:0000313" key="3">
    <source>
        <dbReference type="Proteomes" id="UP000277212"/>
    </source>
</evidence>
<feature type="compositionally biased region" description="Polar residues" evidence="1">
    <location>
        <begin position="1"/>
        <end position="11"/>
    </location>
</feature>
<feature type="compositionally biased region" description="Polar residues" evidence="1">
    <location>
        <begin position="52"/>
        <end position="83"/>
    </location>
</feature>
<proteinExistence type="predicted"/>
<dbReference type="AlphaFoldDB" id="A0A3M2SL60"/>
<name>A0A3M2SL60_9HYPO</name>
<feature type="region of interest" description="Disordered" evidence="1">
    <location>
        <begin position="1"/>
        <end position="83"/>
    </location>
</feature>
<dbReference type="EMBL" id="NKUJ01000020">
    <property type="protein sequence ID" value="RMJ18311.1"/>
    <property type="molecule type" value="Genomic_DNA"/>
</dbReference>
<keyword evidence="3" id="KW-1185">Reference proteome</keyword>
<protein>
    <submittedName>
        <fullName evidence="2">Uncharacterized protein</fullName>
    </submittedName>
</protein>
<sequence length="83" mass="9165">MRARQNVQSGRYGTAAVEEDEAVGDAQKGCEATEKRGRKRKGRQTVEIAQKHSPTSLELCTTSKTRPLRENNATARSKSQATF</sequence>
<dbReference type="Proteomes" id="UP000277212">
    <property type="component" value="Unassembled WGS sequence"/>
</dbReference>
<accession>A0A3M2SL60</accession>
<reference evidence="2 3" key="1">
    <citation type="submission" date="2017-06" db="EMBL/GenBank/DDBJ databases">
        <title>Comparative genomic analysis of Ambrosia Fusariam Clade fungi.</title>
        <authorList>
            <person name="Stajich J.E."/>
            <person name="Carrillo J."/>
            <person name="Kijimoto T."/>
            <person name="Eskalen A."/>
            <person name="O'Donnell K."/>
            <person name="Kasson M."/>
        </authorList>
    </citation>
    <scope>NUCLEOTIDE SEQUENCE [LARGE SCALE GENOMIC DNA]</scope>
    <source>
        <strain evidence="2">UCR3666</strain>
    </source>
</reference>
<organism evidence="2 3">
    <name type="scientific">Fusarium kuroshium</name>
    <dbReference type="NCBI Taxonomy" id="2010991"/>
    <lineage>
        <taxon>Eukaryota</taxon>
        <taxon>Fungi</taxon>
        <taxon>Dikarya</taxon>
        <taxon>Ascomycota</taxon>
        <taxon>Pezizomycotina</taxon>
        <taxon>Sordariomycetes</taxon>
        <taxon>Hypocreomycetidae</taxon>
        <taxon>Hypocreales</taxon>
        <taxon>Nectriaceae</taxon>
        <taxon>Fusarium</taxon>
        <taxon>Fusarium solani species complex</taxon>
    </lineage>
</organism>
<evidence type="ECO:0000256" key="1">
    <source>
        <dbReference type="SAM" id="MobiDB-lite"/>
    </source>
</evidence>